<dbReference type="SMART" id="SM00642">
    <property type="entry name" value="Aamy"/>
    <property type="match status" value="1"/>
</dbReference>
<dbReference type="SUPFAM" id="SSF51445">
    <property type="entry name" value="(Trans)glycosidases"/>
    <property type="match status" value="1"/>
</dbReference>
<feature type="domain" description="Glycosyl hydrolase family 13 catalytic" evidence="4">
    <location>
        <begin position="14"/>
        <end position="376"/>
    </location>
</feature>
<dbReference type="Gene3D" id="3.20.20.80">
    <property type="entry name" value="Glycosidases"/>
    <property type="match status" value="1"/>
</dbReference>
<evidence type="ECO:0000313" key="6">
    <source>
        <dbReference type="Proteomes" id="UP001149140"/>
    </source>
</evidence>
<dbReference type="InterPro" id="IPR013780">
    <property type="entry name" value="Glyco_hydro_b"/>
</dbReference>
<evidence type="ECO:0000256" key="3">
    <source>
        <dbReference type="ARBA" id="ARBA00023295"/>
    </source>
</evidence>
<organism evidence="5 6">
    <name type="scientific">Solirubrobacter ginsenosidimutans</name>
    <dbReference type="NCBI Taxonomy" id="490573"/>
    <lineage>
        <taxon>Bacteria</taxon>
        <taxon>Bacillati</taxon>
        <taxon>Actinomycetota</taxon>
        <taxon>Thermoleophilia</taxon>
        <taxon>Solirubrobacterales</taxon>
        <taxon>Solirubrobacteraceae</taxon>
        <taxon>Solirubrobacter</taxon>
    </lineage>
</organism>
<dbReference type="RefSeq" id="WP_270044522.1">
    <property type="nucleotide sequence ID" value="NZ_JAPDOD010000044.1"/>
</dbReference>
<comment type="caution">
    <text evidence="5">The sequence shown here is derived from an EMBL/GenBank/DDBJ whole genome shotgun (WGS) entry which is preliminary data.</text>
</comment>
<evidence type="ECO:0000313" key="5">
    <source>
        <dbReference type="EMBL" id="MDA0165265.1"/>
    </source>
</evidence>
<dbReference type="PANTHER" id="PTHR10357:SF179">
    <property type="entry name" value="NEUTRAL AND BASIC AMINO ACID TRANSPORT PROTEIN RBAT"/>
    <property type="match status" value="1"/>
</dbReference>
<gene>
    <name evidence="5" type="ORF">OM076_33665</name>
</gene>
<dbReference type="InterPro" id="IPR006047">
    <property type="entry name" value="GH13_cat_dom"/>
</dbReference>
<keyword evidence="3" id="KW-0326">Glycosidase</keyword>
<comment type="similarity">
    <text evidence="1">Belongs to the glycosyl hydrolase 13 family.</text>
</comment>
<protein>
    <submittedName>
        <fullName evidence="5">Alpha-amylase family glycosyl hydrolase</fullName>
    </submittedName>
</protein>
<dbReference type="InterPro" id="IPR017853">
    <property type="entry name" value="GH"/>
</dbReference>
<keyword evidence="2 5" id="KW-0378">Hydrolase</keyword>
<sequence>MSEPAWWQRGAIYQIYPRSFADANGDGVGDLAGIAAHLDHLQALAVEAIWLSPIFTSPMADFGYDVADYCDVDPVFGTLADLDALIAACHARDIKLVLDWVPNHSSDQHPWFKESRSSRENPKRDWYTWRDGKDGGPPNDWESVFKACGPAWTLDETTGQYYLHSFMPEQPDLNWENPEVVAAMHDTLRFWMDRGVDGLRLDAIAKIAKDPLLRDQEGASRRHDEDWESIHEHLRGIRRVIDEYDDRMLVGEVALQDLHRVVGYLESGDQLHLAHNFVFIDQAWDADTYATSIADFEALAEEAAWPAWFLSNHDNPRPATRFDHDGLGAQRARAILVMLYALRGTPFIFQGEELGLPNATIPADRIVDVDGRDPERAPIPWTPEAPGHGFTTAADAWLPFVDDALTLNAQTQAEDPDSTLQLARAIARLRAKSPTLQTGAQQPYDAGPDILAWTREGEDERLLVAVNFSDRELPLQVEGELVLSSDPGRNAVSASLAPSEALILRLAT</sequence>
<dbReference type="PANTHER" id="PTHR10357">
    <property type="entry name" value="ALPHA-AMYLASE FAMILY MEMBER"/>
    <property type="match status" value="1"/>
</dbReference>
<keyword evidence="6" id="KW-1185">Reference proteome</keyword>
<reference evidence="5" key="1">
    <citation type="submission" date="2022-10" db="EMBL/GenBank/DDBJ databases">
        <title>The WGS of Solirubrobacter ginsenosidimutans DSM 21036.</title>
        <authorList>
            <person name="Jiang Z."/>
        </authorList>
    </citation>
    <scope>NUCLEOTIDE SEQUENCE</scope>
    <source>
        <strain evidence="5">DSM 21036</strain>
    </source>
</reference>
<dbReference type="GO" id="GO:0004556">
    <property type="term" value="F:alpha-amylase activity"/>
    <property type="evidence" value="ECO:0007669"/>
    <property type="project" value="TreeGrafter"/>
</dbReference>
<accession>A0A9X3MYS3</accession>
<dbReference type="AlphaFoldDB" id="A0A9X3MYS3"/>
<dbReference type="EMBL" id="JAPDOD010000044">
    <property type="protein sequence ID" value="MDA0165265.1"/>
    <property type="molecule type" value="Genomic_DNA"/>
</dbReference>
<dbReference type="InterPro" id="IPR045857">
    <property type="entry name" value="O16G_dom_2"/>
</dbReference>
<evidence type="ECO:0000259" key="4">
    <source>
        <dbReference type="SMART" id="SM00642"/>
    </source>
</evidence>
<evidence type="ECO:0000256" key="1">
    <source>
        <dbReference type="ARBA" id="ARBA00008061"/>
    </source>
</evidence>
<dbReference type="SUPFAM" id="SSF51011">
    <property type="entry name" value="Glycosyl hydrolase domain"/>
    <property type="match status" value="1"/>
</dbReference>
<dbReference type="Proteomes" id="UP001149140">
    <property type="component" value="Unassembled WGS sequence"/>
</dbReference>
<dbReference type="Pfam" id="PF00128">
    <property type="entry name" value="Alpha-amylase"/>
    <property type="match status" value="1"/>
</dbReference>
<proteinExistence type="inferred from homology"/>
<dbReference type="FunFam" id="3.90.400.10:FF:000002">
    <property type="entry name" value="Sucrose isomerase"/>
    <property type="match status" value="1"/>
</dbReference>
<dbReference type="Gene3D" id="3.90.400.10">
    <property type="entry name" value="Oligo-1,6-glucosidase, Domain 2"/>
    <property type="match status" value="1"/>
</dbReference>
<dbReference type="GO" id="GO:0009313">
    <property type="term" value="P:oligosaccharide catabolic process"/>
    <property type="evidence" value="ECO:0007669"/>
    <property type="project" value="TreeGrafter"/>
</dbReference>
<name>A0A9X3MYS3_9ACTN</name>
<dbReference type="Gene3D" id="2.60.40.1180">
    <property type="entry name" value="Golgi alpha-mannosidase II"/>
    <property type="match status" value="1"/>
</dbReference>
<evidence type="ECO:0000256" key="2">
    <source>
        <dbReference type="ARBA" id="ARBA00022801"/>
    </source>
</evidence>